<dbReference type="AlphaFoldDB" id="A0A5N3PBQ9"/>
<dbReference type="InterPro" id="IPR023187">
    <property type="entry name" value="Tscrpt_reg_MarR-type_CS"/>
</dbReference>
<evidence type="ECO:0000313" key="6">
    <source>
        <dbReference type="Proteomes" id="UP000325684"/>
    </source>
</evidence>
<evidence type="ECO:0000256" key="1">
    <source>
        <dbReference type="ARBA" id="ARBA00023015"/>
    </source>
</evidence>
<dbReference type="PRINTS" id="PR00598">
    <property type="entry name" value="HTHMARR"/>
</dbReference>
<organism evidence="5 6">
    <name type="scientific">Microvirga brassicacearum</name>
    <dbReference type="NCBI Taxonomy" id="2580413"/>
    <lineage>
        <taxon>Bacteria</taxon>
        <taxon>Pseudomonadati</taxon>
        <taxon>Pseudomonadota</taxon>
        <taxon>Alphaproteobacteria</taxon>
        <taxon>Hyphomicrobiales</taxon>
        <taxon>Methylobacteriaceae</taxon>
        <taxon>Microvirga</taxon>
    </lineage>
</organism>
<dbReference type="InterPro" id="IPR036390">
    <property type="entry name" value="WH_DNA-bd_sf"/>
</dbReference>
<gene>
    <name evidence="5" type="ORF">FEZ63_11590</name>
</gene>
<dbReference type="SMART" id="SM00347">
    <property type="entry name" value="HTH_MARR"/>
    <property type="match status" value="1"/>
</dbReference>
<dbReference type="InterPro" id="IPR000835">
    <property type="entry name" value="HTH_MarR-typ"/>
</dbReference>
<dbReference type="GO" id="GO:0003700">
    <property type="term" value="F:DNA-binding transcription factor activity"/>
    <property type="evidence" value="ECO:0007669"/>
    <property type="project" value="InterPro"/>
</dbReference>
<protein>
    <submittedName>
        <fullName evidence="5">MarR family transcriptional regulator</fullName>
    </submittedName>
</protein>
<dbReference type="GO" id="GO:0003677">
    <property type="term" value="F:DNA binding"/>
    <property type="evidence" value="ECO:0007669"/>
    <property type="project" value="UniProtKB-KW"/>
</dbReference>
<keyword evidence="3" id="KW-0804">Transcription</keyword>
<feature type="domain" description="HTH marR-type" evidence="4">
    <location>
        <begin position="7"/>
        <end position="139"/>
    </location>
</feature>
<dbReference type="Gene3D" id="1.10.10.10">
    <property type="entry name" value="Winged helix-like DNA-binding domain superfamily/Winged helix DNA-binding domain"/>
    <property type="match status" value="1"/>
</dbReference>
<dbReference type="Proteomes" id="UP000325684">
    <property type="component" value="Unassembled WGS sequence"/>
</dbReference>
<evidence type="ECO:0000313" key="5">
    <source>
        <dbReference type="EMBL" id="KAB0267131.1"/>
    </source>
</evidence>
<dbReference type="SUPFAM" id="SSF46785">
    <property type="entry name" value="Winged helix' DNA-binding domain"/>
    <property type="match status" value="1"/>
</dbReference>
<evidence type="ECO:0000259" key="4">
    <source>
        <dbReference type="PROSITE" id="PS50995"/>
    </source>
</evidence>
<evidence type="ECO:0000256" key="2">
    <source>
        <dbReference type="ARBA" id="ARBA00023125"/>
    </source>
</evidence>
<evidence type="ECO:0000256" key="3">
    <source>
        <dbReference type="ARBA" id="ARBA00023163"/>
    </source>
</evidence>
<dbReference type="PANTHER" id="PTHR42756">
    <property type="entry name" value="TRANSCRIPTIONAL REGULATOR, MARR"/>
    <property type="match status" value="1"/>
</dbReference>
<sequence>MLPSDLRTLFSDELSIVSRKIRTLFDARVKRIGLTLARARLLRHVSQVDGMTQTELAEMLEVESPTLVRLLDGLEKQDLIKRCPVEGDRRAKHILLTENGLAQAAAVARIAEEVRAEILDDVSEADLTSAIRVFRHIGKNIEATR</sequence>
<dbReference type="EMBL" id="VCMV01000014">
    <property type="protein sequence ID" value="KAB0267131.1"/>
    <property type="molecule type" value="Genomic_DNA"/>
</dbReference>
<keyword evidence="1" id="KW-0805">Transcription regulation</keyword>
<reference evidence="5 6" key="1">
    <citation type="journal article" date="2019" name="Microorganisms">
        <title>Genome Insights into the Novel Species Microvirga brassicacearum, a Rapeseed Endophyte with Biotechnological Potential.</title>
        <authorList>
            <person name="Jimenez-Gomez A."/>
            <person name="Saati-Santamaria Z."/>
            <person name="Igual J.M."/>
            <person name="Rivas R."/>
            <person name="Mateos P.F."/>
            <person name="Garcia-Fraile P."/>
        </authorList>
    </citation>
    <scope>NUCLEOTIDE SEQUENCE [LARGE SCALE GENOMIC DNA]</scope>
    <source>
        <strain evidence="5 6">CDVBN77</strain>
    </source>
</reference>
<name>A0A5N3PBQ9_9HYPH</name>
<dbReference type="Pfam" id="PF12802">
    <property type="entry name" value="MarR_2"/>
    <property type="match status" value="1"/>
</dbReference>
<dbReference type="OrthoDB" id="7427954at2"/>
<keyword evidence="6" id="KW-1185">Reference proteome</keyword>
<keyword evidence="2" id="KW-0238">DNA-binding</keyword>
<proteinExistence type="predicted"/>
<comment type="caution">
    <text evidence="5">The sequence shown here is derived from an EMBL/GenBank/DDBJ whole genome shotgun (WGS) entry which is preliminary data.</text>
</comment>
<dbReference type="InterPro" id="IPR036388">
    <property type="entry name" value="WH-like_DNA-bd_sf"/>
</dbReference>
<accession>A0A5N3PBQ9</accession>
<dbReference type="PANTHER" id="PTHR42756:SF1">
    <property type="entry name" value="TRANSCRIPTIONAL REPRESSOR OF EMRAB OPERON"/>
    <property type="match status" value="1"/>
</dbReference>
<dbReference type="PROSITE" id="PS01117">
    <property type="entry name" value="HTH_MARR_1"/>
    <property type="match status" value="1"/>
</dbReference>
<dbReference type="PROSITE" id="PS50995">
    <property type="entry name" value="HTH_MARR_2"/>
    <property type="match status" value="1"/>
</dbReference>